<name>A0A5B7JIX8_PORTR</name>
<evidence type="ECO:0000313" key="2">
    <source>
        <dbReference type="EMBL" id="MPC94749.1"/>
    </source>
</evidence>
<feature type="region of interest" description="Disordered" evidence="1">
    <location>
        <begin position="1"/>
        <end position="48"/>
    </location>
</feature>
<evidence type="ECO:0000256" key="1">
    <source>
        <dbReference type="SAM" id="MobiDB-lite"/>
    </source>
</evidence>
<accession>A0A5B7JIX8</accession>
<dbReference type="Proteomes" id="UP000324222">
    <property type="component" value="Unassembled WGS sequence"/>
</dbReference>
<gene>
    <name evidence="2" type="ORF">E2C01_089933</name>
</gene>
<dbReference type="AlphaFoldDB" id="A0A5B7JIX8"/>
<reference evidence="2 3" key="1">
    <citation type="submission" date="2019-05" db="EMBL/GenBank/DDBJ databases">
        <title>Another draft genome of Portunus trituberculatus and its Hox gene families provides insights of decapod evolution.</title>
        <authorList>
            <person name="Jeong J.-H."/>
            <person name="Song I."/>
            <person name="Kim S."/>
            <person name="Choi T."/>
            <person name="Kim D."/>
            <person name="Ryu S."/>
            <person name="Kim W."/>
        </authorList>
    </citation>
    <scope>NUCLEOTIDE SEQUENCE [LARGE SCALE GENOMIC DNA]</scope>
    <source>
        <tissue evidence="2">Muscle</tissue>
    </source>
</reference>
<protein>
    <submittedName>
        <fullName evidence="2">Uncharacterized protein</fullName>
    </submittedName>
</protein>
<proteinExistence type="predicted"/>
<comment type="caution">
    <text evidence="2">The sequence shown here is derived from an EMBL/GenBank/DDBJ whole genome shotgun (WGS) entry which is preliminary data.</text>
</comment>
<keyword evidence="3" id="KW-1185">Reference proteome</keyword>
<dbReference type="EMBL" id="VSRR010099745">
    <property type="protein sequence ID" value="MPC94749.1"/>
    <property type="molecule type" value="Genomic_DNA"/>
</dbReference>
<sequence>MDHHPLKKHTHTRTPLATHPTASWRGGGERNSVTTTTTTATTPPPSLPRCVRDLGCSARARARRGAHRRGHFQHVHQAFTGAACPSARLPPRHHSHPKLPDTRLLPFHLPFSLPTLPQPLPQAPYHPQQDTKPRCITQAHSHTRQGTWGQNTLLVTCCSQP</sequence>
<feature type="compositionally biased region" description="Basic residues" evidence="1">
    <location>
        <begin position="1"/>
        <end position="12"/>
    </location>
</feature>
<organism evidence="2 3">
    <name type="scientific">Portunus trituberculatus</name>
    <name type="common">Swimming crab</name>
    <name type="synonym">Neptunus trituberculatus</name>
    <dbReference type="NCBI Taxonomy" id="210409"/>
    <lineage>
        <taxon>Eukaryota</taxon>
        <taxon>Metazoa</taxon>
        <taxon>Ecdysozoa</taxon>
        <taxon>Arthropoda</taxon>
        <taxon>Crustacea</taxon>
        <taxon>Multicrustacea</taxon>
        <taxon>Malacostraca</taxon>
        <taxon>Eumalacostraca</taxon>
        <taxon>Eucarida</taxon>
        <taxon>Decapoda</taxon>
        <taxon>Pleocyemata</taxon>
        <taxon>Brachyura</taxon>
        <taxon>Eubrachyura</taxon>
        <taxon>Portunoidea</taxon>
        <taxon>Portunidae</taxon>
        <taxon>Portuninae</taxon>
        <taxon>Portunus</taxon>
    </lineage>
</organism>
<evidence type="ECO:0000313" key="3">
    <source>
        <dbReference type="Proteomes" id="UP000324222"/>
    </source>
</evidence>